<feature type="domain" description="Ice-binding protein C-terminal" evidence="1">
    <location>
        <begin position="214"/>
        <end position="237"/>
    </location>
</feature>
<gene>
    <name evidence="3" type="ORF">N47_E50380</name>
</gene>
<evidence type="ECO:0000259" key="1">
    <source>
        <dbReference type="Pfam" id="PF07589"/>
    </source>
</evidence>
<dbReference type="Pfam" id="PF13448">
    <property type="entry name" value="DUF4114"/>
    <property type="match status" value="1"/>
</dbReference>
<feature type="domain" description="DUF4114" evidence="2">
    <location>
        <begin position="141"/>
        <end position="210"/>
    </location>
</feature>
<accession>E1YJS2</accession>
<protein>
    <recommendedName>
        <fullName evidence="4">PEP-CTERM protein-sorting domain-containing protein</fullName>
    </recommendedName>
</protein>
<evidence type="ECO:0000259" key="2">
    <source>
        <dbReference type="Pfam" id="PF13448"/>
    </source>
</evidence>
<dbReference type="Pfam" id="PF07589">
    <property type="entry name" value="PEP-CTERM"/>
    <property type="match status" value="1"/>
</dbReference>
<dbReference type="InterPro" id="IPR013424">
    <property type="entry name" value="Ice-binding_C"/>
</dbReference>
<dbReference type="AlphaFoldDB" id="E1YJS2"/>
<evidence type="ECO:0000313" key="3">
    <source>
        <dbReference type="EMBL" id="CBX31526.1"/>
    </source>
</evidence>
<dbReference type="InterPro" id="IPR025193">
    <property type="entry name" value="DUF4114"/>
</dbReference>
<organism evidence="3">
    <name type="scientific">uncultured Desulfobacterium sp</name>
    <dbReference type="NCBI Taxonomy" id="201089"/>
    <lineage>
        <taxon>Bacteria</taxon>
        <taxon>Pseudomonadati</taxon>
        <taxon>Thermodesulfobacteriota</taxon>
        <taxon>Desulfobacteria</taxon>
        <taxon>Desulfobacterales</taxon>
        <taxon>Desulfobacteriaceae</taxon>
        <taxon>Desulfobacterium</taxon>
        <taxon>environmental samples</taxon>
    </lineage>
</organism>
<reference evidence="3" key="1">
    <citation type="journal article" date="2011" name="Environ. Microbiol.">
        <title>Genomic insights into the metabolic potential of the polycyclic aromatic hydrocarbon degrading sulfate-reducing Deltaproteobacterium N47.</title>
        <authorList>
            <person name="Bergmann F."/>
            <person name="Selesi D."/>
            <person name="Weinmaier T."/>
            <person name="Tischler P."/>
            <person name="Rattei T."/>
            <person name="Meckenstock R.U."/>
        </authorList>
    </citation>
    <scope>NUCLEOTIDE SEQUENCE</scope>
</reference>
<sequence length="240" mass="25585">MLGIFLVSGMAMAAPFTFGDGGSALQDVLNDITIAPTYNTSSVDVTADAMLDSSDSYWNITGTGGSIATMIIEIAGFAENNLFGVYNNGKYVRLFDGSATAGAQVTLSIAAGGSVYVNHIDTGVDFTGTIFGYYLDSSYYSTGGLWHSDKSLNSDEMDHMAAYQGTNTDTVQLPIWGAGLWTNNEYILAFEDLRKDVSDKDYTDMVVMVESVTPVPEPCTLLLLGFGLIGLAGAGRKFKK</sequence>
<dbReference type="EMBL" id="FR695877">
    <property type="protein sequence ID" value="CBX31526.1"/>
    <property type="molecule type" value="Genomic_DNA"/>
</dbReference>
<proteinExistence type="predicted"/>
<name>E1YJS2_9BACT</name>
<evidence type="ECO:0008006" key="4">
    <source>
        <dbReference type="Google" id="ProtNLM"/>
    </source>
</evidence>
<dbReference type="NCBIfam" id="TIGR02595">
    <property type="entry name" value="PEP_CTERM"/>
    <property type="match status" value="1"/>
</dbReference>